<reference evidence="2" key="1">
    <citation type="submission" date="2022-07" db="EMBL/GenBank/DDBJ databases">
        <title>Faecal culturing of patients with breast cancer.</title>
        <authorList>
            <person name="Teng N.M.Y."/>
            <person name="Kiu R."/>
            <person name="Evans R."/>
            <person name="Baker D.J."/>
            <person name="Zenner C."/>
            <person name="Robinson S.D."/>
            <person name="Hall L.J."/>
        </authorList>
    </citation>
    <scope>NUCLEOTIDE SEQUENCE</scope>
    <source>
        <strain evidence="2">LH1062</strain>
    </source>
</reference>
<name>A0ABY5I238_9FIRM</name>
<evidence type="ECO:0000313" key="2">
    <source>
        <dbReference type="EMBL" id="UTY38057.1"/>
    </source>
</evidence>
<protein>
    <submittedName>
        <fullName evidence="2">Uncharacterized protein</fullName>
    </submittedName>
</protein>
<feature type="transmembrane region" description="Helical" evidence="1">
    <location>
        <begin position="47"/>
        <end position="68"/>
    </location>
</feature>
<evidence type="ECO:0000313" key="3">
    <source>
        <dbReference type="Proteomes" id="UP001060112"/>
    </source>
</evidence>
<keyword evidence="1" id="KW-0812">Transmembrane</keyword>
<gene>
    <name evidence="2" type="ORF">NMU03_10165</name>
</gene>
<evidence type="ECO:0000256" key="1">
    <source>
        <dbReference type="SAM" id="Phobius"/>
    </source>
</evidence>
<dbReference type="Proteomes" id="UP001060112">
    <property type="component" value="Chromosome"/>
</dbReference>
<sequence length="98" mass="11248">MAYRIYNRGLAKSQLKKKTWICVMIFMLVVIIGMGLLGFLKLEGKQLMIYLGSIGFTGIMCLLISLYVKINVVDKELKQFQKALEKGYHEMIEKLLQG</sequence>
<proteinExistence type="predicted"/>
<keyword evidence="3" id="KW-1185">Reference proteome</keyword>
<keyword evidence="1" id="KW-1133">Transmembrane helix</keyword>
<keyword evidence="1" id="KW-0472">Membrane</keyword>
<dbReference type="RefSeq" id="WP_290138111.1">
    <property type="nucleotide sequence ID" value="NZ_CP101620.1"/>
</dbReference>
<accession>A0ABY5I238</accession>
<feature type="transmembrane region" description="Helical" evidence="1">
    <location>
        <begin position="20"/>
        <end position="41"/>
    </location>
</feature>
<organism evidence="2 3">
    <name type="scientific">Allocoprobacillus halotolerans</name>
    <dbReference type="NCBI Taxonomy" id="2944914"/>
    <lineage>
        <taxon>Bacteria</taxon>
        <taxon>Bacillati</taxon>
        <taxon>Bacillota</taxon>
        <taxon>Erysipelotrichia</taxon>
        <taxon>Erysipelotrichales</taxon>
        <taxon>Erysipelotrichaceae</taxon>
        <taxon>Allocoprobacillus</taxon>
    </lineage>
</organism>
<dbReference type="EMBL" id="CP101620">
    <property type="protein sequence ID" value="UTY38057.1"/>
    <property type="molecule type" value="Genomic_DNA"/>
</dbReference>